<dbReference type="Proteomes" id="UP001417504">
    <property type="component" value="Unassembled WGS sequence"/>
</dbReference>
<evidence type="ECO:0000313" key="3">
    <source>
        <dbReference type="Proteomes" id="UP001417504"/>
    </source>
</evidence>
<dbReference type="AlphaFoldDB" id="A0AAP0NLN7"/>
<accession>A0AAP0NLN7</accession>
<evidence type="ECO:0000256" key="1">
    <source>
        <dbReference type="SAM" id="MobiDB-lite"/>
    </source>
</evidence>
<gene>
    <name evidence="2" type="ORF">Sjap_018560</name>
</gene>
<protein>
    <submittedName>
        <fullName evidence="2">Uncharacterized protein</fullName>
    </submittedName>
</protein>
<organism evidence="2 3">
    <name type="scientific">Stephania japonica</name>
    <dbReference type="NCBI Taxonomy" id="461633"/>
    <lineage>
        <taxon>Eukaryota</taxon>
        <taxon>Viridiplantae</taxon>
        <taxon>Streptophyta</taxon>
        <taxon>Embryophyta</taxon>
        <taxon>Tracheophyta</taxon>
        <taxon>Spermatophyta</taxon>
        <taxon>Magnoliopsida</taxon>
        <taxon>Ranunculales</taxon>
        <taxon>Menispermaceae</taxon>
        <taxon>Menispermoideae</taxon>
        <taxon>Cissampelideae</taxon>
        <taxon>Stephania</taxon>
    </lineage>
</organism>
<dbReference type="EMBL" id="JBBNAE010000007">
    <property type="protein sequence ID" value="KAK9110500.1"/>
    <property type="molecule type" value="Genomic_DNA"/>
</dbReference>
<proteinExistence type="predicted"/>
<feature type="compositionally biased region" description="Basic and acidic residues" evidence="1">
    <location>
        <begin position="90"/>
        <end position="105"/>
    </location>
</feature>
<name>A0AAP0NLN7_9MAGN</name>
<sequence length="123" mass="13873">MYGVVMSSAMAPPWPRVETEAGMVEGGDGKGVVSLAKSNWGWGWEPTPIEKEKKNTEQQRCCWRLRTTLNRAGSARLSRTRFRPGSGQKGKKEKENGKENPENRKKYGKNSILTKQMEIEGFL</sequence>
<evidence type="ECO:0000313" key="2">
    <source>
        <dbReference type="EMBL" id="KAK9110500.1"/>
    </source>
</evidence>
<feature type="region of interest" description="Disordered" evidence="1">
    <location>
        <begin position="73"/>
        <end position="111"/>
    </location>
</feature>
<reference evidence="2 3" key="1">
    <citation type="submission" date="2024-01" db="EMBL/GenBank/DDBJ databases">
        <title>Genome assemblies of Stephania.</title>
        <authorList>
            <person name="Yang L."/>
        </authorList>
    </citation>
    <scope>NUCLEOTIDE SEQUENCE [LARGE SCALE GENOMIC DNA]</scope>
    <source>
        <strain evidence="2">QJT</strain>
        <tissue evidence="2">Leaf</tissue>
    </source>
</reference>
<comment type="caution">
    <text evidence="2">The sequence shown here is derived from an EMBL/GenBank/DDBJ whole genome shotgun (WGS) entry which is preliminary data.</text>
</comment>
<keyword evidence="3" id="KW-1185">Reference proteome</keyword>